<dbReference type="Ensembl" id="ENSMMDT00005052867.1">
    <property type="protein sequence ID" value="ENSMMDP00005051855.1"/>
    <property type="gene ID" value="ENSMMDG00005023426.1"/>
</dbReference>
<proteinExistence type="predicted"/>
<dbReference type="InterPro" id="IPR013087">
    <property type="entry name" value="Znf_C2H2_type"/>
</dbReference>
<reference evidence="4" key="2">
    <citation type="submission" date="2025-08" db="UniProtKB">
        <authorList>
            <consortium name="Ensembl"/>
        </authorList>
    </citation>
    <scope>IDENTIFICATION</scope>
</reference>
<evidence type="ECO:0000259" key="3">
    <source>
        <dbReference type="PROSITE" id="PS50157"/>
    </source>
</evidence>
<reference evidence="4" key="3">
    <citation type="submission" date="2025-09" db="UniProtKB">
        <authorList>
            <consortium name="Ensembl"/>
        </authorList>
    </citation>
    <scope>IDENTIFICATION</scope>
</reference>
<dbReference type="PROSITE" id="PS50157">
    <property type="entry name" value="ZINC_FINGER_C2H2_2"/>
    <property type="match status" value="1"/>
</dbReference>
<dbReference type="Proteomes" id="UP000472263">
    <property type="component" value="Chromosome 19"/>
</dbReference>
<protein>
    <recommendedName>
        <fullName evidence="3">C2H2-type domain-containing protein</fullName>
    </recommendedName>
</protein>
<keyword evidence="1" id="KW-0862">Zinc</keyword>
<keyword evidence="1" id="KW-0863">Zinc-finger</keyword>
<feature type="domain" description="C2H2-type" evidence="3">
    <location>
        <begin position="177"/>
        <end position="207"/>
    </location>
</feature>
<reference evidence="4" key="1">
    <citation type="submission" date="2019-06" db="EMBL/GenBank/DDBJ databases">
        <authorList>
            <consortium name="Wellcome Sanger Institute Data Sharing"/>
        </authorList>
    </citation>
    <scope>NUCLEOTIDE SEQUENCE [LARGE SCALE GENOMIC DNA]</scope>
</reference>
<evidence type="ECO:0000313" key="5">
    <source>
        <dbReference type="Proteomes" id="UP000472263"/>
    </source>
</evidence>
<feature type="compositionally biased region" description="Polar residues" evidence="2">
    <location>
        <begin position="105"/>
        <end position="118"/>
    </location>
</feature>
<feature type="region of interest" description="Disordered" evidence="2">
    <location>
        <begin position="93"/>
        <end position="118"/>
    </location>
</feature>
<name>A0A668AAN7_9TELE</name>
<evidence type="ECO:0000256" key="1">
    <source>
        <dbReference type="PROSITE-ProRule" id="PRU00042"/>
    </source>
</evidence>
<keyword evidence="5" id="KW-1185">Reference proteome</keyword>
<evidence type="ECO:0000256" key="2">
    <source>
        <dbReference type="SAM" id="MobiDB-lite"/>
    </source>
</evidence>
<accession>A0A668AAN7</accession>
<keyword evidence="1" id="KW-0479">Metal-binding</keyword>
<dbReference type="GO" id="GO:0008270">
    <property type="term" value="F:zinc ion binding"/>
    <property type="evidence" value="ECO:0007669"/>
    <property type="project" value="UniProtKB-KW"/>
</dbReference>
<dbReference type="AlphaFoldDB" id="A0A668AAN7"/>
<organism evidence="4 5">
    <name type="scientific">Myripristis murdjan</name>
    <name type="common">pinecone soldierfish</name>
    <dbReference type="NCBI Taxonomy" id="586833"/>
    <lineage>
        <taxon>Eukaryota</taxon>
        <taxon>Metazoa</taxon>
        <taxon>Chordata</taxon>
        <taxon>Craniata</taxon>
        <taxon>Vertebrata</taxon>
        <taxon>Euteleostomi</taxon>
        <taxon>Actinopterygii</taxon>
        <taxon>Neopterygii</taxon>
        <taxon>Teleostei</taxon>
        <taxon>Neoteleostei</taxon>
        <taxon>Acanthomorphata</taxon>
        <taxon>Holocentriformes</taxon>
        <taxon>Holocentridae</taxon>
        <taxon>Myripristis</taxon>
    </lineage>
</organism>
<evidence type="ECO:0000313" key="4">
    <source>
        <dbReference type="Ensembl" id="ENSMMDP00005051855.1"/>
    </source>
</evidence>
<dbReference type="GeneTree" id="ENSGT01150000286939"/>
<sequence length="266" mass="29795">CTSHWQVASLLSDVPSVLEECFVSVSDLQELKKCNCVSERDLNNVNSTEDTRSSDIESEDAGEKVEVCKTPIVVGEDKIAEPFGLMASNVKDLRNKSEDDDTAKSKQQQKNQDVTSMPTLLLFRSERPNRGLKMKTFLAQGRKPVKMHLLDSVNSRPLSLASDAEQRQCARAKQQTYPCHRCGKYLQSHLKLKRHVRSFCSDVGRKSTLGALIRHERTHTGDLPFCFNAGHACSSCICSLHFNHSTDTNVSHKIFICGGNIMQKLR</sequence>